<organism evidence="2 3">
    <name type="scientific">Yeguia hominis</name>
    <dbReference type="NCBI Taxonomy" id="2763662"/>
    <lineage>
        <taxon>Bacteria</taxon>
        <taxon>Bacillati</taxon>
        <taxon>Bacillota</taxon>
        <taxon>Clostridia</taxon>
        <taxon>Eubacteriales</taxon>
        <taxon>Yeguiaceae</taxon>
        <taxon>Yeguia</taxon>
    </lineage>
</organism>
<reference evidence="2" key="1">
    <citation type="submission" date="2020-08" db="EMBL/GenBank/DDBJ databases">
        <title>Genome public.</title>
        <authorList>
            <person name="Liu C."/>
            <person name="Sun Q."/>
        </authorList>
    </citation>
    <scope>NUCLEOTIDE SEQUENCE</scope>
    <source>
        <strain evidence="2">NSJ-40</strain>
    </source>
</reference>
<dbReference type="EMBL" id="JACRSN010000004">
    <property type="protein sequence ID" value="MBC8533205.1"/>
    <property type="molecule type" value="Genomic_DNA"/>
</dbReference>
<dbReference type="PANTHER" id="PTHR43404:SF2">
    <property type="entry name" value="LIPOPOLYSACCHARIDE CHOLINEPHOSPHOTRANSFERASE LICD"/>
    <property type="match status" value="1"/>
</dbReference>
<keyword evidence="3" id="KW-1185">Reference proteome</keyword>
<dbReference type="RefSeq" id="WP_249318554.1">
    <property type="nucleotide sequence ID" value="NZ_JACRSN010000004.1"/>
</dbReference>
<dbReference type="PANTHER" id="PTHR43404">
    <property type="entry name" value="LIPOPOLYSACCHARIDE CHOLINEPHOSPHOTRANSFERASE LICD"/>
    <property type="match status" value="1"/>
</dbReference>
<dbReference type="Pfam" id="PF04991">
    <property type="entry name" value="LicD"/>
    <property type="match status" value="1"/>
</dbReference>
<proteinExistence type="predicted"/>
<evidence type="ECO:0000313" key="3">
    <source>
        <dbReference type="Proteomes" id="UP000651482"/>
    </source>
</evidence>
<dbReference type="InterPro" id="IPR007074">
    <property type="entry name" value="LicD/FKTN/FKRP_NTP_transf"/>
</dbReference>
<dbReference type="AlphaFoldDB" id="A0A926DA67"/>
<dbReference type="GO" id="GO:0009100">
    <property type="term" value="P:glycoprotein metabolic process"/>
    <property type="evidence" value="ECO:0007669"/>
    <property type="project" value="UniProtKB-ARBA"/>
</dbReference>
<comment type="caution">
    <text evidence="2">The sequence shown here is derived from an EMBL/GenBank/DDBJ whole genome shotgun (WGS) entry which is preliminary data.</text>
</comment>
<evidence type="ECO:0000259" key="1">
    <source>
        <dbReference type="Pfam" id="PF04991"/>
    </source>
</evidence>
<dbReference type="InterPro" id="IPR052942">
    <property type="entry name" value="LPS_cholinephosphotransferase"/>
</dbReference>
<sequence length="283" mass="32606">MRFQQPTPSSQEEQAILEEIHALQDIELEILLDVDRFCRENGITYFLGEGTLLGAIRHHGFIPWDDDVDVIMKRADYERFLQLAPEGLGKQYEVQHPTTVENYWSPFIKVRLIDGAPAYRQSHIAHLTDHNGPYIDIFPMEYVPKKESFGQTVQSLYIRFLRGILSLKLHLHPPKGARQYVMRALSVFYSVPRIHKCLQKEFTKYGPNPQPYIATLASYHPLSCQTVPASVYDKAVDVPFEGHMLPVPCGYETLLTTIYGDYMTPPPEDQRVIKHHFYADDGE</sequence>
<evidence type="ECO:0000313" key="2">
    <source>
        <dbReference type="EMBL" id="MBC8533205.1"/>
    </source>
</evidence>
<protein>
    <submittedName>
        <fullName evidence="2">LicD family protein</fullName>
    </submittedName>
</protein>
<accession>A0A926DA67</accession>
<dbReference type="Proteomes" id="UP000651482">
    <property type="component" value="Unassembled WGS sequence"/>
</dbReference>
<gene>
    <name evidence="2" type="ORF">IAG03_04155</name>
</gene>
<feature type="domain" description="LicD/FKTN/FKRP nucleotidyltransferase" evidence="1">
    <location>
        <begin position="38"/>
        <end position="260"/>
    </location>
</feature>
<name>A0A926DA67_9FIRM</name>